<evidence type="ECO:0000259" key="2">
    <source>
        <dbReference type="Pfam" id="PF20434"/>
    </source>
</evidence>
<evidence type="ECO:0000313" key="4">
    <source>
        <dbReference type="Proteomes" id="UP000033900"/>
    </source>
</evidence>
<dbReference type="OrthoDB" id="9803828at2"/>
<evidence type="ECO:0000313" key="3">
    <source>
        <dbReference type="EMBL" id="KJL47286.1"/>
    </source>
</evidence>
<dbReference type="Proteomes" id="UP000033900">
    <property type="component" value="Unassembled WGS sequence"/>
</dbReference>
<gene>
    <name evidence="3" type="primary">aes</name>
    <name evidence="3" type="ORF">RS84_02076</name>
</gene>
<feature type="domain" description="BD-FAE-like" evidence="2">
    <location>
        <begin position="68"/>
        <end position="295"/>
    </location>
</feature>
<dbReference type="PANTHER" id="PTHR48081:SF13">
    <property type="entry name" value="ALPHA_BETA HYDROLASE"/>
    <property type="match status" value="1"/>
</dbReference>
<dbReference type="STRING" id="273678.RS84_02076"/>
<dbReference type="PANTHER" id="PTHR48081">
    <property type="entry name" value="AB HYDROLASE SUPERFAMILY PROTEIN C4A8.06C"/>
    <property type="match status" value="1"/>
</dbReference>
<accession>A0A0M2HKS3</accession>
<dbReference type="PATRIC" id="fig|273678.4.peg.2079"/>
<organism evidence="3 4">
    <name type="scientific">Microbacterium hydrocarbonoxydans</name>
    <dbReference type="NCBI Taxonomy" id="273678"/>
    <lineage>
        <taxon>Bacteria</taxon>
        <taxon>Bacillati</taxon>
        <taxon>Actinomycetota</taxon>
        <taxon>Actinomycetes</taxon>
        <taxon>Micrococcales</taxon>
        <taxon>Microbacteriaceae</taxon>
        <taxon>Microbacterium</taxon>
    </lineage>
</organism>
<dbReference type="Pfam" id="PF20434">
    <property type="entry name" value="BD-FAE"/>
    <property type="match status" value="1"/>
</dbReference>
<dbReference type="AlphaFoldDB" id="A0A0M2HKS3"/>
<comment type="caution">
    <text evidence="3">The sequence shown here is derived from an EMBL/GenBank/DDBJ whole genome shotgun (WGS) entry which is preliminary data.</text>
</comment>
<dbReference type="RefSeq" id="WP_052676318.1">
    <property type="nucleotide sequence ID" value="NZ_JYJB01000009.1"/>
</dbReference>
<dbReference type="EMBL" id="JYJB01000009">
    <property type="protein sequence ID" value="KJL47286.1"/>
    <property type="molecule type" value="Genomic_DNA"/>
</dbReference>
<keyword evidence="4" id="KW-1185">Reference proteome</keyword>
<protein>
    <submittedName>
        <fullName evidence="3">Acetyl esterase</fullName>
        <ecNumber evidence="3">3.1.1.-</ecNumber>
    </submittedName>
</protein>
<dbReference type="InterPro" id="IPR049492">
    <property type="entry name" value="BD-FAE-like_dom"/>
</dbReference>
<reference evidence="3 4" key="1">
    <citation type="submission" date="2015-02" db="EMBL/GenBank/DDBJ databases">
        <title>Draft genome sequences of ten Microbacterium spp. with emphasis on heavy metal contaminated environments.</title>
        <authorList>
            <person name="Corretto E."/>
        </authorList>
    </citation>
    <scope>NUCLEOTIDE SEQUENCE [LARGE SCALE GENOMIC DNA]</scope>
    <source>
        <strain evidence="3 4">SA35</strain>
    </source>
</reference>
<dbReference type="InterPro" id="IPR029058">
    <property type="entry name" value="AB_hydrolase_fold"/>
</dbReference>
<name>A0A0M2HKS3_9MICO</name>
<dbReference type="Gene3D" id="3.40.50.1820">
    <property type="entry name" value="alpha/beta hydrolase"/>
    <property type="match status" value="1"/>
</dbReference>
<dbReference type="EC" id="3.1.1.-" evidence="3"/>
<keyword evidence="1 3" id="KW-0378">Hydrolase</keyword>
<dbReference type="InterPro" id="IPR050300">
    <property type="entry name" value="GDXG_lipolytic_enzyme"/>
</dbReference>
<evidence type="ECO:0000256" key="1">
    <source>
        <dbReference type="ARBA" id="ARBA00022801"/>
    </source>
</evidence>
<proteinExistence type="predicted"/>
<sequence>MAGAESIRIRTRGVTRITHFERENGMNSTPFVWPAAGAQPPAAVVTESGRTFWNVAYSMPIGYRPVELDLHVPRTGTPPPVALWVHGGAFQEGSRRSFPPSLEGLDLIGALLDRGIAVASVDYRLSHEAPFPAALHDLKAALRYLRRFAVELGIDADRVGLIGESAGGCLVAMLGLTGCSGDAAIEGIEGFRDGRTDVSAVVDWYGLHDLTTMPQESLLPFLESLGVDVRALTDEQRIAPMEAYLGADPRTAPEMLRRASPIEYVSPSAPPFLLIHGLDDHAVPYEQSEMLHEKLRAKGVSSTLVGVPAADHTFIGHSDIAGIVGQSADFLARELAAPA</sequence>
<dbReference type="GO" id="GO:0016787">
    <property type="term" value="F:hydrolase activity"/>
    <property type="evidence" value="ECO:0007669"/>
    <property type="project" value="UniProtKB-KW"/>
</dbReference>
<dbReference type="SUPFAM" id="SSF53474">
    <property type="entry name" value="alpha/beta-Hydrolases"/>
    <property type="match status" value="1"/>
</dbReference>